<dbReference type="InterPro" id="IPR000182">
    <property type="entry name" value="GNAT_dom"/>
</dbReference>
<sequence>MIVAETERLTLRHASPDDAIAMRAVFCDPEVMRHGDGPQTDDWIQSWITRMNYNYNELGYGLWIVTQTIDALAIGYCGLTWFPNISGRPEIEVGYRLARTYWDKGYATEVAVAVRDLAFSHYELDRLIAIIEPDNLRSIRVAEKLGMQYDGDVLLDGYDHSDSVYACQR</sequence>
<accession>A0A5C6F0H3</accession>
<proteinExistence type="predicted"/>
<evidence type="ECO:0000313" key="2">
    <source>
        <dbReference type="EMBL" id="TWU54888.1"/>
    </source>
</evidence>
<dbReference type="PANTHER" id="PTHR43792:SF1">
    <property type="entry name" value="N-ACETYLTRANSFERASE DOMAIN-CONTAINING PROTEIN"/>
    <property type="match status" value="1"/>
</dbReference>
<name>A0A5C6F0H3_9BACT</name>
<dbReference type="InterPro" id="IPR051531">
    <property type="entry name" value="N-acetyltransferase"/>
</dbReference>
<dbReference type="GO" id="GO:0016747">
    <property type="term" value="F:acyltransferase activity, transferring groups other than amino-acyl groups"/>
    <property type="evidence" value="ECO:0007669"/>
    <property type="project" value="InterPro"/>
</dbReference>
<dbReference type="SUPFAM" id="SSF55729">
    <property type="entry name" value="Acyl-CoA N-acyltransferases (Nat)"/>
    <property type="match status" value="1"/>
</dbReference>
<keyword evidence="3" id="KW-1185">Reference proteome</keyword>
<gene>
    <name evidence="2" type="ORF">Poly51_36100</name>
</gene>
<feature type="domain" description="N-acetyltransferase" evidence="1">
    <location>
        <begin position="9"/>
        <end position="169"/>
    </location>
</feature>
<organism evidence="2 3">
    <name type="scientific">Rubripirellula tenax</name>
    <dbReference type="NCBI Taxonomy" id="2528015"/>
    <lineage>
        <taxon>Bacteria</taxon>
        <taxon>Pseudomonadati</taxon>
        <taxon>Planctomycetota</taxon>
        <taxon>Planctomycetia</taxon>
        <taxon>Pirellulales</taxon>
        <taxon>Pirellulaceae</taxon>
        <taxon>Rubripirellula</taxon>
    </lineage>
</organism>
<dbReference type="AlphaFoldDB" id="A0A5C6F0H3"/>
<dbReference type="PROSITE" id="PS51186">
    <property type="entry name" value="GNAT"/>
    <property type="match status" value="1"/>
</dbReference>
<evidence type="ECO:0000259" key="1">
    <source>
        <dbReference type="PROSITE" id="PS51186"/>
    </source>
</evidence>
<dbReference type="Proteomes" id="UP000318288">
    <property type="component" value="Unassembled WGS sequence"/>
</dbReference>
<dbReference type="PANTHER" id="PTHR43792">
    <property type="entry name" value="GNAT FAMILY, PUTATIVE (AFU_ORTHOLOGUE AFUA_3G00765)-RELATED-RELATED"/>
    <property type="match status" value="1"/>
</dbReference>
<evidence type="ECO:0000313" key="3">
    <source>
        <dbReference type="Proteomes" id="UP000318288"/>
    </source>
</evidence>
<comment type="caution">
    <text evidence="2">The sequence shown here is derived from an EMBL/GenBank/DDBJ whole genome shotgun (WGS) entry which is preliminary data.</text>
</comment>
<reference evidence="2 3" key="1">
    <citation type="submission" date="2019-02" db="EMBL/GenBank/DDBJ databases">
        <title>Deep-cultivation of Planctomycetes and their phenomic and genomic characterization uncovers novel biology.</title>
        <authorList>
            <person name="Wiegand S."/>
            <person name="Jogler M."/>
            <person name="Boedeker C."/>
            <person name="Pinto D."/>
            <person name="Vollmers J."/>
            <person name="Rivas-Marin E."/>
            <person name="Kohn T."/>
            <person name="Peeters S.H."/>
            <person name="Heuer A."/>
            <person name="Rast P."/>
            <person name="Oberbeckmann S."/>
            <person name="Bunk B."/>
            <person name="Jeske O."/>
            <person name="Meyerdierks A."/>
            <person name="Storesund J.E."/>
            <person name="Kallscheuer N."/>
            <person name="Luecker S."/>
            <person name="Lage O.M."/>
            <person name="Pohl T."/>
            <person name="Merkel B.J."/>
            <person name="Hornburger P."/>
            <person name="Mueller R.-W."/>
            <person name="Bruemmer F."/>
            <person name="Labrenz M."/>
            <person name="Spormann A.M."/>
            <person name="Op Den Camp H."/>
            <person name="Overmann J."/>
            <person name="Amann R."/>
            <person name="Jetten M.S.M."/>
            <person name="Mascher T."/>
            <person name="Medema M.H."/>
            <person name="Devos D.P."/>
            <person name="Kaster A.-K."/>
            <person name="Ovreas L."/>
            <person name="Rohde M."/>
            <person name="Galperin M.Y."/>
            <person name="Jogler C."/>
        </authorList>
    </citation>
    <scope>NUCLEOTIDE SEQUENCE [LARGE SCALE GENOMIC DNA]</scope>
    <source>
        <strain evidence="2 3">Poly51</strain>
    </source>
</reference>
<protein>
    <recommendedName>
        <fullName evidence="1">N-acetyltransferase domain-containing protein</fullName>
    </recommendedName>
</protein>
<dbReference type="EMBL" id="SJPW01000004">
    <property type="protein sequence ID" value="TWU54888.1"/>
    <property type="molecule type" value="Genomic_DNA"/>
</dbReference>
<dbReference type="OrthoDB" id="9795206at2"/>
<dbReference type="Pfam" id="PF13302">
    <property type="entry name" value="Acetyltransf_3"/>
    <property type="match status" value="1"/>
</dbReference>
<dbReference type="InterPro" id="IPR016181">
    <property type="entry name" value="Acyl_CoA_acyltransferase"/>
</dbReference>
<dbReference type="Gene3D" id="3.40.630.30">
    <property type="match status" value="1"/>
</dbReference>
<dbReference type="RefSeq" id="WP_146459033.1">
    <property type="nucleotide sequence ID" value="NZ_SJPW01000004.1"/>
</dbReference>